<dbReference type="InterPro" id="IPR037294">
    <property type="entry name" value="ABC_BtuC-like"/>
</dbReference>
<dbReference type="PANTHER" id="PTHR30472:SF25">
    <property type="entry name" value="ABC TRANSPORTER PERMEASE PROTEIN MJ0876-RELATED"/>
    <property type="match status" value="1"/>
</dbReference>
<dbReference type="InterPro" id="IPR000522">
    <property type="entry name" value="ABC_transptr_permease_BtuC"/>
</dbReference>
<dbReference type="GO" id="GO:0022857">
    <property type="term" value="F:transmembrane transporter activity"/>
    <property type="evidence" value="ECO:0007669"/>
    <property type="project" value="InterPro"/>
</dbReference>
<evidence type="ECO:0000313" key="10">
    <source>
        <dbReference type="Proteomes" id="UP000516046"/>
    </source>
</evidence>
<evidence type="ECO:0000256" key="5">
    <source>
        <dbReference type="ARBA" id="ARBA00022692"/>
    </source>
</evidence>
<evidence type="ECO:0000256" key="1">
    <source>
        <dbReference type="ARBA" id="ARBA00004651"/>
    </source>
</evidence>
<evidence type="ECO:0000256" key="3">
    <source>
        <dbReference type="ARBA" id="ARBA00022448"/>
    </source>
</evidence>
<evidence type="ECO:0000256" key="4">
    <source>
        <dbReference type="ARBA" id="ARBA00022475"/>
    </source>
</evidence>
<dbReference type="GO" id="GO:0005886">
    <property type="term" value="C:plasma membrane"/>
    <property type="evidence" value="ECO:0007669"/>
    <property type="project" value="UniProtKB-SubCell"/>
</dbReference>
<feature type="transmembrane region" description="Helical" evidence="8">
    <location>
        <begin position="141"/>
        <end position="161"/>
    </location>
</feature>
<feature type="transmembrane region" description="Helical" evidence="8">
    <location>
        <begin position="90"/>
        <end position="110"/>
    </location>
</feature>
<protein>
    <submittedName>
        <fullName evidence="9">Iron ABC transporter permease</fullName>
    </submittedName>
</protein>
<comment type="similarity">
    <text evidence="2">Belongs to the binding-protein-dependent transport system permease family. FecCD subfamily.</text>
</comment>
<feature type="transmembrane region" description="Helical" evidence="8">
    <location>
        <begin position="167"/>
        <end position="188"/>
    </location>
</feature>
<dbReference type="SUPFAM" id="SSF81345">
    <property type="entry name" value="ABC transporter involved in vitamin B12 uptake, BtuC"/>
    <property type="match status" value="1"/>
</dbReference>
<keyword evidence="10" id="KW-1185">Reference proteome</keyword>
<reference evidence="9 10" key="1">
    <citation type="submission" date="2020-08" db="EMBL/GenBank/DDBJ databases">
        <authorList>
            <person name="Ren C."/>
            <person name="Gu Y."/>
            <person name="Xu Y."/>
        </authorList>
    </citation>
    <scope>NUCLEOTIDE SEQUENCE [LARGE SCALE GENOMIC DNA]</scope>
    <source>
        <strain evidence="9 10">LBM18003</strain>
    </source>
</reference>
<name>A0A7G9WLG9_9FIRM</name>
<feature type="transmembrane region" description="Helical" evidence="8">
    <location>
        <begin position="304"/>
        <end position="323"/>
    </location>
</feature>
<dbReference type="PANTHER" id="PTHR30472">
    <property type="entry name" value="FERRIC ENTEROBACTIN TRANSPORT SYSTEM PERMEASE PROTEIN"/>
    <property type="match status" value="1"/>
</dbReference>
<evidence type="ECO:0000256" key="7">
    <source>
        <dbReference type="ARBA" id="ARBA00023136"/>
    </source>
</evidence>
<feature type="transmembrane region" description="Helical" evidence="8">
    <location>
        <begin position="236"/>
        <end position="263"/>
    </location>
</feature>
<feature type="transmembrane region" description="Helical" evidence="8">
    <location>
        <begin position="195"/>
        <end position="216"/>
    </location>
</feature>
<feature type="transmembrane region" description="Helical" evidence="8">
    <location>
        <begin position="275"/>
        <end position="298"/>
    </location>
</feature>
<dbReference type="GO" id="GO:0033214">
    <property type="term" value="P:siderophore-iron import into cell"/>
    <property type="evidence" value="ECO:0007669"/>
    <property type="project" value="TreeGrafter"/>
</dbReference>
<gene>
    <name evidence="9" type="ORF">H6X83_12620</name>
</gene>
<organism evidence="9 10">
    <name type="scientific">Caproicibacterium amylolyticum</name>
    <dbReference type="NCBI Taxonomy" id="2766537"/>
    <lineage>
        <taxon>Bacteria</taxon>
        <taxon>Bacillati</taxon>
        <taxon>Bacillota</taxon>
        <taxon>Clostridia</taxon>
        <taxon>Eubacteriales</taxon>
        <taxon>Oscillospiraceae</taxon>
        <taxon>Caproicibacterium</taxon>
    </lineage>
</organism>
<keyword evidence="3" id="KW-0813">Transport</keyword>
<dbReference type="Proteomes" id="UP000516046">
    <property type="component" value="Chromosome"/>
</dbReference>
<dbReference type="FunFam" id="1.10.3470.10:FF:000001">
    <property type="entry name" value="Vitamin B12 ABC transporter permease BtuC"/>
    <property type="match status" value="1"/>
</dbReference>
<evidence type="ECO:0000256" key="2">
    <source>
        <dbReference type="ARBA" id="ARBA00007935"/>
    </source>
</evidence>
<dbReference type="EMBL" id="CP060696">
    <property type="protein sequence ID" value="QNO19531.1"/>
    <property type="molecule type" value="Genomic_DNA"/>
</dbReference>
<keyword evidence="5 8" id="KW-0812">Transmembrane</keyword>
<evidence type="ECO:0000313" key="9">
    <source>
        <dbReference type="EMBL" id="QNO19531.1"/>
    </source>
</evidence>
<accession>A0A7G9WLG9</accession>
<dbReference type="Pfam" id="PF01032">
    <property type="entry name" value="FecCD"/>
    <property type="match status" value="1"/>
</dbReference>
<comment type="subcellular location">
    <subcellularLocation>
        <location evidence="1">Cell membrane</location>
        <topology evidence="1">Multi-pass membrane protein</topology>
    </subcellularLocation>
</comment>
<evidence type="ECO:0000256" key="6">
    <source>
        <dbReference type="ARBA" id="ARBA00022989"/>
    </source>
</evidence>
<proteinExistence type="inferred from homology"/>
<feature type="transmembrane region" description="Helical" evidence="8">
    <location>
        <begin position="116"/>
        <end position="134"/>
    </location>
</feature>
<feature type="transmembrane region" description="Helical" evidence="8">
    <location>
        <begin position="63"/>
        <end position="83"/>
    </location>
</feature>
<evidence type="ECO:0000256" key="8">
    <source>
        <dbReference type="SAM" id="Phobius"/>
    </source>
</evidence>
<sequence length="333" mass="34452">MFSSKHKKPLLFTGLTLLLAAAMILSVCIGSTRLDLLDALRTLQDPQSASARILLYVRLPRTLAPVLAGLAMAVSGVLIQGVLNNALAGPNIIGVNGGAGLFALLAAVLLPTAPEAMPAAAFAGALCASMLIYLTAMKTGASRVTIVLAGVAFSGIFSAGIDTIRTLYPDVVVGANNFLIGGFSGVTLGSLTPACWYILVGLVLAFLIGPELNVLALGEDTAQTLGMHVNAVRFVLLLTASLLAGAAVSFSGLIGFVGLLVPHVVRRLFGSDHRVVLPAAALLGAAFVTLCDTLARTLFAPYEVPVGILLSLIGGPFFLVLLLQKKHRGRVYD</sequence>
<dbReference type="KEGG" id="caml:H6X83_12620"/>
<keyword evidence="6 8" id="KW-1133">Transmembrane helix</keyword>
<dbReference type="AlphaFoldDB" id="A0A7G9WLG9"/>
<dbReference type="CDD" id="cd06550">
    <property type="entry name" value="TM_ABC_iron-siderophores_like"/>
    <property type="match status" value="1"/>
</dbReference>
<dbReference type="Gene3D" id="1.10.3470.10">
    <property type="entry name" value="ABC transporter involved in vitamin B12 uptake, BtuC"/>
    <property type="match status" value="1"/>
</dbReference>
<keyword evidence="4" id="KW-1003">Cell membrane</keyword>
<keyword evidence="7 8" id="KW-0472">Membrane</keyword>